<accession>A0A6B2LAG2</accession>
<dbReference type="Gene3D" id="3.20.20.80">
    <property type="entry name" value="Glycosidases"/>
    <property type="match status" value="1"/>
</dbReference>
<dbReference type="AlphaFoldDB" id="A0A6B2LAG2"/>
<feature type="domain" description="Glycosyl hydrolase family 13 catalytic" evidence="1">
    <location>
        <begin position="59"/>
        <end position="175"/>
    </location>
</feature>
<dbReference type="PANTHER" id="PTHR47786">
    <property type="entry name" value="ALPHA-1,4-GLUCAN:MALTOSE-1-PHOSPHATE MALTOSYLTRANSFERASE"/>
    <property type="match status" value="1"/>
</dbReference>
<reference evidence="2" key="1">
    <citation type="journal article" date="2020" name="J. Eukaryot. Microbiol.">
        <title>De novo Sequencing, Assembly and Annotation of the Transcriptome for the Free-Living Testate Amoeba Arcella intermedia.</title>
        <authorList>
            <person name="Ribeiro G.M."/>
            <person name="Porfirio-Sousa A.L."/>
            <person name="Maurer-Alcala X.X."/>
            <person name="Katz L.A."/>
            <person name="Lahr D.J.G."/>
        </authorList>
    </citation>
    <scope>NUCLEOTIDE SEQUENCE</scope>
</reference>
<dbReference type="EMBL" id="GIBP01005083">
    <property type="protein sequence ID" value="NDV34052.1"/>
    <property type="molecule type" value="Transcribed_RNA"/>
</dbReference>
<dbReference type="InterPro" id="IPR006047">
    <property type="entry name" value="GH13_cat_dom"/>
</dbReference>
<dbReference type="PANTHER" id="PTHR47786:SF2">
    <property type="entry name" value="GLYCOSYL HYDROLASE FAMILY 13 CATALYTIC DOMAIN-CONTAINING PROTEIN"/>
    <property type="match status" value="1"/>
</dbReference>
<evidence type="ECO:0000259" key="1">
    <source>
        <dbReference type="Pfam" id="PF00128"/>
    </source>
</evidence>
<protein>
    <recommendedName>
        <fullName evidence="1">Glycosyl hydrolase family 13 catalytic domain-containing protein</fullName>
    </recommendedName>
</protein>
<dbReference type="Pfam" id="PF00128">
    <property type="entry name" value="Alpha-amylase"/>
    <property type="match status" value="1"/>
</dbReference>
<evidence type="ECO:0000313" key="2">
    <source>
        <dbReference type="EMBL" id="NDV34052.1"/>
    </source>
</evidence>
<sequence>MNYWDSSLRSARVNELLKVAKYSDYIRCDMAFLALNDVMGQNWGSQLSFWGYSRPSTEFWSDAIRTVKQQYNVLFLAEVYNPNQQRMIDVGFDFVYEKTLYDHLAGGNLDDIRGYITGTSLNFHQHGAHFVENHDEPRAASFFGSAIRADAANAVSMTLPGLRFYFMGQENGDKNKLDVHLRRGTPEPVNTGVNAYYNVLWKALSLDITKYGSWNYRNAQGTGDSWRFLTWEWVYNGHKVLAVINYSDGEGAAYVVCPLAQPENGNDTINLTELLTGTVYPRSAKQMSSQGLMVVLGAWSVQMFQYN</sequence>
<dbReference type="SUPFAM" id="SSF51445">
    <property type="entry name" value="(Trans)glycosidases"/>
    <property type="match status" value="1"/>
</dbReference>
<organism evidence="2">
    <name type="scientific">Arcella intermedia</name>
    <dbReference type="NCBI Taxonomy" id="1963864"/>
    <lineage>
        <taxon>Eukaryota</taxon>
        <taxon>Amoebozoa</taxon>
        <taxon>Tubulinea</taxon>
        <taxon>Elardia</taxon>
        <taxon>Arcellinida</taxon>
        <taxon>Sphaerothecina</taxon>
        <taxon>Arcellidae</taxon>
        <taxon>Arcella</taxon>
    </lineage>
</organism>
<dbReference type="InterPro" id="IPR017853">
    <property type="entry name" value="GH"/>
</dbReference>
<dbReference type="GO" id="GO:0005975">
    <property type="term" value="P:carbohydrate metabolic process"/>
    <property type="evidence" value="ECO:0007669"/>
    <property type="project" value="InterPro"/>
</dbReference>
<proteinExistence type="predicted"/>
<name>A0A6B2LAG2_9EUKA</name>